<organism evidence="2 3">
    <name type="scientific">Monoraphidium neglectum</name>
    <dbReference type="NCBI Taxonomy" id="145388"/>
    <lineage>
        <taxon>Eukaryota</taxon>
        <taxon>Viridiplantae</taxon>
        <taxon>Chlorophyta</taxon>
        <taxon>core chlorophytes</taxon>
        <taxon>Chlorophyceae</taxon>
        <taxon>CS clade</taxon>
        <taxon>Sphaeropleales</taxon>
        <taxon>Selenastraceae</taxon>
        <taxon>Monoraphidium</taxon>
    </lineage>
</organism>
<reference evidence="2 3" key="1">
    <citation type="journal article" date="2013" name="BMC Genomics">
        <title>Reconstruction of the lipid metabolism for the microalga Monoraphidium neglectum from its genome sequence reveals characteristics suitable for biofuel production.</title>
        <authorList>
            <person name="Bogen C."/>
            <person name="Al-Dilaimi A."/>
            <person name="Albersmeier A."/>
            <person name="Wichmann J."/>
            <person name="Grundmann M."/>
            <person name="Rupp O."/>
            <person name="Lauersen K.J."/>
            <person name="Blifernez-Klassen O."/>
            <person name="Kalinowski J."/>
            <person name="Goesmann A."/>
            <person name="Mussgnug J.H."/>
            <person name="Kruse O."/>
        </authorList>
    </citation>
    <scope>NUCLEOTIDE SEQUENCE [LARGE SCALE GENOMIC DNA]</scope>
    <source>
        <strain evidence="2 3">SAG 48.87</strain>
    </source>
</reference>
<dbReference type="FunFam" id="3.30.930.10:FF:000158">
    <property type="entry name" value="Glycyl-tRNA synthetase"/>
    <property type="match status" value="1"/>
</dbReference>
<keyword evidence="2" id="KW-0436">Ligase</keyword>
<keyword evidence="3" id="KW-1185">Reference proteome</keyword>
<dbReference type="InterPro" id="IPR027031">
    <property type="entry name" value="Gly-tRNA_synthase/POLG2"/>
</dbReference>
<dbReference type="AlphaFoldDB" id="A0A0D2N0J5"/>
<dbReference type="SUPFAM" id="SSF55681">
    <property type="entry name" value="Class II aaRS and biotin synthetases"/>
    <property type="match status" value="1"/>
</dbReference>
<protein>
    <submittedName>
        <fullName evidence="2">Glycyl-tRNA synthetase</fullName>
        <ecNumber evidence="2">6.1.1.14</ecNumber>
    </submittedName>
</protein>
<evidence type="ECO:0000259" key="1">
    <source>
        <dbReference type="Pfam" id="PF03129"/>
    </source>
</evidence>
<dbReference type="STRING" id="145388.A0A0D2N0J5"/>
<dbReference type="RefSeq" id="XP_013905086.1">
    <property type="nucleotide sequence ID" value="XM_014049632.1"/>
</dbReference>
<dbReference type="GO" id="GO:0005739">
    <property type="term" value="C:mitochondrion"/>
    <property type="evidence" value="ECO:0007669"/>
    <property type="project" value="TreeGrafter"/>
</dbReference>
<dbReference type="KEGG" id="mng:MNEG_1888"/>
<keyword evidence="2" id="KW-0030">Aminoacyl-tRNA synthetase</keyword>
<feature type="domain" description="Anticodon-binding" evidence="1">
    <location>
        <begin position="108"/>
        <end position="198"/>
    </location>
</feature>
<dbReference type="CDD" id="cd00858">
    <property type="entry name" value="GlyRS_anticodon"/>
    <property type="match status" value="1"/>
</dbReference>
<proteinExistence type="predicted"/>
<name>A0A0D2N0J5_9CHLO</name>
<dbReference type="InterPro" id="IPR004154">
    <property type="entry name" value="Anticodon-bd"/>
</dbReference>
<dbReference type="GO" id="GO:0004820">
    <property type="term" value="F:glycine-tRNA ligase activity"/>
    <property type="evidence" value="ECO:0007669"/>
    <property type="project" value="UniProtKB-EC"/>
</dbReference>
<dbReference type="GO" id="GO:0070150">
    <property type="term" value="P:mitochondrial glycyl-tRNA aminoacylation"/>
    <property type="evidence" value="ECO:0007669"/>
    <property type="project" value="TreeGrafter"/>
</dbReference>
<evidence type="ECO:0000313" key="2">
    <source>
        <dbReference type="EMBL" id="KIZ06067.1"/>
    </source>
</evidence>
<dbReference type="InterPro" id="IPR036621">
    <property type="entry name" value="Anticodon-bd_dom_sf"/>
</dbReference>
<dbReference type="PRINTS" id="PR01043">
    <property type="entry name" value="TRNASYNTHGLY"/>
</dbReference>
<evidence type="ECO:0000313" key="3">
    <source>
        <dbReference type="Proteomes" id="UP000054498"/>
    </source>
</evidence>
<dbReference type="PANTHER" id="PTHR10745">
    <property type="entry name" value="GLYCYL-TRNA SYNTHETASE/DNA POLYMERASE SUBUNIT GAMMA-2"/>
    <property type="match status" value="1"/>
</dbReference>
<dbReference type="EC" id="6.1.1.14" evidence="2"/>
<dbReference type="SUPFAM" id="SSF52954">
    <property type="entry name" value="Class II aaRS ABD-related"/>
    <property type="match status" value="1"/>
</dbReference>
<dbReference type="Proteomes" id="UP000054498">
    <property type="component" value="Unassembled WGS sequence"/>
</dbReference>
<dbReference type="InterPro" id="IPR045864">
    <property type="entry name" value="aa-tRNA-synth_II/BPL/LPL"/>
</dbReference>
<dbReference type="GeneID" id="25734766"/>
<accession>A0A0D2N0J5</accession>
<dbReference type="FunFam" id="3.40.50.800:FF:000004">
    <property type="entry name" value="Glycine--tRNA ligase 2"/>
    <property type="match status" value="1"/>
</dbReference>
<gene>
    <name evidence="2" type="ORF">MNEG_1888</name>
</gene>
<dbReference type="Gene3D" id="3.40.50.800">
    <property type="entry name" value="Anticodon-binding domain"/>
    <property type="match status" value="1"/>
</dbReference>
<dbReference type="EMBL" id="KK100419">
    <property type="protein sequence ID" value="KIZ06067.1"/>
    <property type="molecule type" value="Genomic_DNA"/>
</dbReference>
<dbReference type="Gene3D" id="3.30.930.10">
    <property type="entry name" value="Bira Bifunctional Protein, Domain 2"/>
    <property type="match status" value="1"/>
</dbReference>
<dbReference type="PANTHER" id="PTHR10745:SF0">
    <property type="entry name" value="GLYCINE--TRNA LIGASE"/>
    <property type="match status" value="1"/>
</dbReference>
<dbReference type="Pfam" id="PF03129">
    <property type="entry name" value="HGTP_anticodon"/>
    <property type="match status" value="1"/>
</dbReference>
<dbReference type="OrthoDB" id="57698at2759"/>
<sequence>MRWIPSAAPCRVHSNDTPPLLQQADLDAGKNGKVIVDGSEVEITPSMVDIKRQQKRLAGRSFVPSVIEPSFGIGRILYCIFEHSYYTREDDETRAVLRFTPVAAPVKATVFPLVQKEQLNALATKISAGLTAAGLSNLVDTTGNTIGKRYARTDEIGVPFAVTVDFKALEDGSVTVRERDSTSQIRVPIAEVADVIRRLVHGSAAWTEIAAAYPAVEKAAAAEEQ</sequence>